<evidence type="ECO:0000256" key="3">
    <source>
        <dbReference type="ARBA" id="ARBA00009983"/>
    </source>
</evidence>
<evidence type="ECO:0000256" key="11">
    <source>
        <dbReference type="SAM" id="Phobius"/>
    </source>
</evidence>
<keyword evidence="5 11" id="KW-0812">Transmembrane</keyword>
<keyword evidence="4" id="KW-1003">Cell membrane</keyword>
<comment type="pathway">
    <text evidence="2">Cell wall biogenesis; lipoteichoic acid biosynthesis.</text>
</comment>
<comment type="subcellular location">
    <subcellularLocation>
        <location evidence="1">Cell membrane</location>
        <topology evidence="1">Multi-pass membrane protein</topology>
    </subcellularLocation>
</comment>
<evidence type="ECO:0000256" key="10">
    <source>
        <dbReference type="PIRSR" id="PIRSR005091-3"/>
    </source>
</evidence>
<evidence type="ECO:0000256" key="8">
    <source>
        <dbReference type="PIRSR" id="PIRSR005091-1"/>
    </source>
</evidence>
<evidence type="ECO:0000256" key="4">
    <source>
        <dbReference type="ARBA" id="ARBA00022475"/>
    </source>
</evidence>
<evidence type="ECO:0000313" key="14">
    <source>
        <dbReference type="Proteomes" id="UP000077407"/>
    </source>
</evidence>
<dbReference type="Gene3D" id="3.40.720.10">
    <property type="entry name" value="Alkaline Phosphatase, subunit A"/>
    <property type="match status" value="1"/>
</dbReference>
<feature type="binding site" evidence="10">
    <location>
        <position position="465"/>
    </location>
    <ligand>
        <name>Mn(2+)</name>
        <dbReference type="ChEBI" id="CHEBI:29035"/>
    </ligand>
</feature>
<feature type="transmembrane region" description="Helical" evidence="11">
    <location>
        <begin position="63"/>
        <end position="83"/>
    </location>
</feature>
<sequence>MDKIKSFFINFIDVIFFVTVVMFKILVYGNHISSFKSLFIPALASVMILVSIACIFKTRGRARFLYICNCIISIFIVSDLIYYKYFKDIISVSVLISGLQLNAVKSSVANLLDFKDFLYLFDIIFVIPFINRYLAGHNRKISTKVRVSMFLAFILVGILIDFKSFYALSKEQPRLLTTMYNKVYIAKKLGTVNYHCLDIYNCASANINRLTPVSKDKVQAIEYFIDKSKSSHENLNGIGQGKNLIMIQVEALQGFVINSSINGKEITPNLNRWIRRSEYFDNFYYQVAAGGTSDAEFMTNNSLYPASAGAAYLLYSGNEYNAMPKNFKSKGYYTAALHGFRESFWNRNIMYKKFGFDTFYGEKSYKQNESIGLGLSDRSFLSQSIDKLKDMKSPYYAFLITLTSHFPYDEVNKYGDFDVGDYEGSLIGNYIKAIHYTDEQLGMFLDELDKNGTLKNSIVVLYGDHYAIPKDKQDQLFSFLKTSSKSDLEWEKLQKVPMFIHFPDESVKGVNHVYGGQMDIYPTVCNLFKLKEEDMLGKDLFNPESERVIFRNGSFIDKDCYYSSQDDIYYDVNTGNKISKSDKLEKEEDYILNQLGYSDYILRHNLIKKLNLDKNK</sequence>
<dbReference type="AlphaFoldDB" id="A0A162L2Y4"/>
<dbReference type="PANTHER" id="PTHR47371">
    <property type="entry name" value="LIPOTEICHOIC ACID SYNTHASE"/>
    <property type="match status" value="1"/>
</dbReference>
<feature type="transmembrane region" description="Helical" evidence="11">
    <location>
        <begin position="147"/>
        <end position="168"/>
    </location>
</feature>
<comment type="similarity">
    <text evidence="3">Belongs to the LTA synthase family.</text>
</comment>
<dbReference type="InterPro" id="IPR050448">
    <property type="entry name" value="OpgB/LTA_synthase_biosynth"/>
</dbReference>
<feature type="binding site" evidence="10">
    <location>
        <position position="292"/>
    </location>
    <ligand>
        <name>Mn(2+)</name>
        <dbReference type="ChEBI" id="CHEBI:29035"/>
    </ligand>
</feature>
<evidence type="ECO:0000256" key="7">
    <source>
        <dbReference type="ARBA" id="ARBA00023136"/>
    </source>
</evidence>
<evidence type="ECO:0000256" key="6">
    <source>
        <dbReference type="ARBA" id="ARBA00022989"/>
    </source>
</evidence>
<proteinExistence type="inferred from homology"/>
<gene>
    <name evidence="13" type="primary">ltaS2_2</name>
    <name evidence="13" type="ORF">WY13_03425</name>
</gene>
<accession>A0A162L2Y4</accession>
<keyword evidence="6 11" id="KW-1133">Transmembrane helix</keyword>
<dbReference type="OrthoDB" id="5901192at2"/>
<dbReference type="GO" id="GO:0046872">
    <property type="term" value="F:metal ion binding"/>
    <property type="evidence" value="ECO:0007669"/>
    <property type="project" value="UniProtKB-KW"/>
</dbReference>
<evidence type="ECO:0000313" key="13">
    <source>
        <dbReference type="EMBL" id="OAA83638.1"/>
    </source>
</evidence>
<keyword evidence="9" id="KW-0479">Metal-binding</keyword>
<dbReference type="PATRIC" id="fig|1538.10.peg.3485"/>
<dbReference type="Pfam" id="PF00884">
    <property type="entry name" value="Sulfatase"/>
    <property type="match status" value="1"/>
</dbReference>
<organism evidence="13 14">
    <name type="scientific">Clostridium ljungdahlii</name>
    <dbReference type="NCBI Taxonomy" id="1538"/>
    <lineage>
        <taxon>Bacteria</taxon>
        <taxon>Bacillati</taxon>
        <taxon>Bacillota</taxon>
        <taxon>Clostridia</taxon>
        <taxon>Eubacteriales</taxon>
        <taxon>Clostridiaceae</taxon>
        <taxon>Clostridium</taxon>
    </lineage>
</organism>
<dbReference type="InterPro" id="IPR012160">
    <property type="entry name" value="LtaS-like"/>
</dbReference>
<dbReference type="Proteomes" id="UP000077407">
    <property type="component" value="Unassembled WGS sequence"/>
</dbReference>
<keyword evidence="7 11" id="KW-0472">Membrane</keyword>
<dbReference type="InterPro" id="IPR000917">
    <property type="entry name" value="Sulfatase_N"/>
</dbReference>
<reference evidence="13 14" key="1">
    <citation type="journal article" date="2015" name="Biotechnol. Bioeng.">
        <title>Genome sequence and phenotypic characterization of Caulobacter segnis.</title>
        <authorList>
            <person name="Patel S."/>
            <person name="Fletcher B."/>
            <person name="Scott D.C."/>
            <person name="Ely B."/>
        </authorList>
    </citation>
    <scope>NUCLEOTIDE SEQUENCE [LARGE SCALE GENOMIC DNA]</scope>
    <source>
        <strain evidence="13 14">ERI-2</strain>
    </source>
</reference>
<keyword evidence="9" id="KW-0464">Manganese</keyword>
<evidence type="ECO:0000256" key="2">
    <source>
        <dbReference type="ARBA" id="ARBA00004936"/>
    </source>
</evidence>
<feature type="active site" evidence="8">
    <location>
        <position position="292"/>
    </location>
</feature>
<comment type="caution">
    <text evidence="13">The sequence shown here is derived from an EMBL/GenBank/DDBJ whole genome shotgun (WGS) entry which is preliminary data.</text>
</comment>
<evidence type="ECO:0000256" key="1">
    <source>
        <dbReference type="ARBA" id="ARBA00004651"/>
    </source>
</evidence>
<dbReference type="CDD" id="cd16015">
    <property type="entry name" value="LTA_synthase"/>
    <property type="match status" value="1"/>
</dbReference>
<evidence type="ECO:0000256" key="9">
    <source>
        <dbReference type="PIRSR" id="PIRSR005091-2"/>
    </source>
</evidence>
<dbReference type="EMBL" id="LITT01000058">
    <property type="protein sequence ID" value="OAA83638.1"/>
    <property type="molecule type" value="Genomic_DNA"/>
</dbReference>
<dbReference type="PIRSF" id="PIRSF005091">
    <property type="entry name" value="Mmb_sulf_HI1246"/>
    <property type="match status" value="1"/>
</dbReference>
<dbReference type="PANTHER" id="PTHR47371:SF3">
    <property type="entry name" value="PHOSPHOGLYCEROL TRANSFERASE I"/>
    <property type="match status" value="1"/>
</dbReference>
<feature type="binding site" evidence="10">
    <location>
        <position position="464"/>
    </location>
    <ligand>
        <name>Mn(2+)</name>
        <dbReference type="ChEBI" id="CHEBI:29035"/>
    </ligand>
</feature>
<feature type="transmembrane region" description="Helical" evidence="11">
    <location>
        <begin position="117"/>
        <end position="135"/>
    </location>
</feature>
<dbReference type="InterPro" id="IPR017850">
    <property type="entry name" value="Alkaline_phosphatase_core_sf"/>
</dbReference>
<feature type="binding site" evidence="9">
    <location>
        <position position="405"/>
    </location>
    <ligand>
        <name>substrate</name>
    </ligand>
</feature>
<protein>
    <submittedName>
        <fullName evidence="13">Lipoteichoic acid synthase 2</fullName>
    </submittedName>
</protein>
<name>A0A162L2Y4_9CLOT</name>
<feature type="domain" description="Sulfatase N-terminal" evidence="12">
    <location>
        <begin position="242"/>
        <end position="528"/>
    </location>
</feature>
<evidence type="ECO:0000259" key="12">
    <source>
        <dbReference type="Pfam" id="PF00884"/>
    </source>
</evidence>
<dbReference type="GO" id="GO:0005886">
    <property type="term" value="C:plasma membrane"/>
    <property type="evidence" value="ECO:0007669"/>
    <property type="project" value="UniProtKB-SubCell"/>
</dbReference>
<dbReference type="SUPFAM" id="SSF53649">
    <property type="entry name" value="Alkaline phosphatase-like"/>
    <property type="match status" value="1"/>
</dbReference>
<dbReference type="RefSeq" id="WP_063556706.1">
    <property type="nucleotide sequence ID" value="NZ_LITT01000058.1"/>
</dbReference>
<feature type="transmembrane region" description="Helical" evidence="11">
    <location>
        <begin position="38"/>
        <end position="56"/>
    </location>
</feature>
<feature type="transmembrane region" description="Helical" evidence="11">
    <location>
        <begin position="7"/>
        <end position="26"/>
    </location>
</feature>
<evidence type="ECO:0000256" key="5">
    <source>
        <dbReference type="ARBA" id="ARBA00022692"/>
    </source>
</evidence>
<feature type="binding site" evidence="10">
    <location>
        <position position="250"/>
    </location>
    <ligand>
        <name>Mn(2+)</name>
        <dbReference type="ChEBI" id="CHEBI:29035"/>
    </ligand>
</feature>
<dbReference type="Gene3D" id="3.30.1120.170">
    <property type="match status" value="1"/>
</dbReference>